<dbReference type="InterPro" id="IPR014440">
    <property type="entry name" value="HCCAis_GSTk"/>
</dbReference>
<feature type="active site" description="Nucleophile" evidence="5">
    <location>
        <position position="15"/>
    </location>
</feature>
<dbReference type="PANTHER" id="PTHR42943">
    <property type="entry name" value="GLUTATHIONE S-TRANSFERASE KAPPA"/>
    <property type="match status" value="1"/>
</dbReference>
<comment type="catalytic activity">
    <reaction evidence="3 4">
        <text>RX + glutathione = an S-substituted glutathione + a halide anion + H(+)</text>
        <dbReference type="Rhea" id="RHEA:16437"/>
        <dbReference type="ChEBI" id="CHEBI:15378"/>
        <dbReference type="ChEBI" id="CHEBI:16042"/>
        <dbReference type="ChEBI" id="CHEBI:17792"/>
        <dbReference type="ChEBI" id="CHEBI:57925"/>
        <dbReference type="ChEBI" id="CHEBI:90779"/>
        <dbReference type="EC" id="2.5.1.18"/>
    </reaction>
</comment>
<evidence type="ECO:0000256" key="5">
    <source>
        <dbReference type="PIRSR" id="PIRSR006386-1"/>
    </source>
</evidence>
<dbReference type="GO" id="GO:0004602">
    <property type="term" value="F:glutathione peroxidase activity"/>
    <property type="evidence" value="ECO:0007669"/>
    <property type="project" value="TreeGrafter"/>
</dbReference>
<sequence length="234" mass="26193">MSPTARVTLFYDVVSPWTRIALEVLRRYEKPWQIALELKPINLGYVMGAAGNKPPITVPNKGVYMWGDVVRSSEYYDVTLNQPSQFPVNTQGAQLFLRHISDHPSSSLRAKHIPALSAFFDAVWSNDQPVKTADDLKAILTPLWGKGEDAQKELSRLIEESGTKEMKDRLKAESQALVNEGGAFGMPWMVVEKDGISSSWFGSDRFEQMAAVLGVEWKGPFPDGRKRTITLSHL</sequence>
<evidence type="ECO:0000313" key="7">
    <source>
        <dbReference type="EMBL" id="KAK0539674.1"/>
    </source>
</evidence>
<dbReference type="PIRSF" id="PIRSF006386">
    <property type="entry name" value="HCCAis_GSTk"/>
    <property type="match status" value="1"/>
</dbReference>
<name>A0AAN6GG41_9BASI</name>
<comment type="caution">
    <text evidence="7">The sequence shown here is derived from an EMBL/GenBank/DDBJ whole genome shotgun (WGS) entry which is preliminary data.</text>
</comment>
<dbReference type="GO" id="GO:0005739">
    <property type="term" value="C:mitochondrion"/>
    <property type="evidence" value="ECO:0007669"/>
    <property type="project" value="TreeGrafter"/>
</dbReference>
<dbReference type="Gene3D" id="3.40.30.10">
    <property type="entry name" value="Glutaredoxin"/>
    <property type="match status" value="1"/>
</dbReference>
<evidence type="ECO:0000256" key="2">
    <source>
        <dbReference type="ARBA" id="ARBA00022679"/>
    </source>
</evidence>
<dbReference type="FunFam" id="3.40.30.10:FF:000096">
    <property type="entry name" value="Glutathione S-transferase kappa"/>
    <property type="match status" value="1"/>
</dbReference>
<comment type="similarity">
    <text evidence="1 4">Belongs to the GST superfamily. Kappa family.</text>
</comment>
<keyword evidence="2 4" id="KW-0808">Transferase</keyword>
<dbReference type="GO" id="GO:0006749">
    <property type="term" value="P:glutathione metabolic process"/>
    <property type="evidence" value="ECO:0007669"/>
    <property type="project" value="TreeGrafter"/>
</dbReference>
<evidence type="ECO:0000313" key="8">
    <source>
        <dbReference type="Proteomes" id="UP001176521"/>
    </source>
</evidence>
<dbReference type="EMBL" id="JAPDMQ010000027">
    <property type="protein sequence ID" value="KAK0539674.1"/>
    <property type="molecule type" value="Genomic_DNA"/>
</dbReference>
<evidence type="ECO:0000256" key="4">
    <source>
        <dbReference type="PIRNR" id="PIRNR006386"/>
    </source>
</evidence>
<organism evidence="7 8">
    <name type="scientific">Tilletia horrida</name>
    <dbReference type="NCBI Taxonomy" id="155126"/>
    <lineage>
        <taxon>Eukaryota</taxon>
        <taxon>Fungi</taxon>
        <taxon>Dikarya</taxon>
        <taxon>Basidiomycota</taxon>
        <taxon>Ustilaginomycotina</taxon>
        <taxon>Exobasidiomycetes</taxon>
        <taxon>Tilletiales</taxon>
        <taxon>Tilletiaceae</taxon>
        <taxon>Tilletia</taxon>
    </lineage>
</organism>
<feature type="domain" description="DSBA-like thioredoxin" evidence="6">
    <location>
        <begin position="7"/>
        <end position="213"/>
    </location>
</feature>
<evidence type="ECO:0000259" key="6">
    <source>
        <dbReference type="Pfam" id="PF01323"/>
    </source>
</evidence>
<reference evidence="7" key="1">
    <citation type="journal article" date="2023" name="PhytoFront">
        <title>Draft Genome Resources of Seven Strains of Tilletia horrida, Causal Agent of Kernel Smut of Rice.</title>
        <authorList>
            <person name="Khanal S."/>
            <person name="Antony Babu S."/>
            <person name="Zhou X.G."/>
        </authorList>
    </citation>
    <scope>NUCLEOTIDE SEQUENCE</scope>
    <source>
        <strain evidence="7">TX3</strain>
    </source>
</reference>
<dbReference type="Proteomes" id="UP001176521">
    <property type="component" value="Unassembled WGS sequence"/>
</dbReference>
<dbReference type="Pfam" id="PF01323">
    <property type="entry name" value="DSBA"/>
    <property type="match status" value="1"/>
</dbReference>
<dbReference type="InterPro" id="IPR001853">
    <property type="entry name" value="DSBA-like_thioredoxin_dom"/>
</dbReference>
<dbReference type="GO" id="GO:0004364">
    <property type="term" value="F:glutathione transferase activity"/>
    <property type="evidence" value="ECO:0007669"/>
    <property type="project" value="UniProtKB-UniRule"/>
</dbReference>
<dbReference type="SUPFAM" id="SSF52833">
    <property type="entry name" value="Thioredoxin-like"/>
    <property type="match status" value="1"/>
</dbReference>
<dbReference type="PANTHER" id="PTHR42943:SF2">
    <property type="entry name" value="GLUTATHIONE S-TRANSFERASE KAPPA 1"/>
    <property type="match status" value="1"/>
</dbReference>
<proteinExistence type="inferred from homology"/>
<dbReference type="InterPro" id="IPR036249">
    <property type="entry name" value="Thioredoxin-like_sf"/>
</dbReference>
<gene>
    <name evidence="7" type="ORF">OC842_000865</name>
</gene>
<evidence type="ECO:0000256" key="1">
    <source>
        <dbReference type="ARBA" id="ARBA00006494"/>
    </source>
</evidence>
<protein>
    <recommendedName>
        <fullName evidence="4">Glutathione S-transferase kappa</fullName>
        <ecNumber evidence="4">2.5.1.18</ecNumber>
    </recommendedName>
</protein>
<evidence type="ECO:0000256" key="3">
    <source>
        <dbReference type="ARBA" id="ARBA00047960"/>
    </source>
</evidence>
<dbReference type="GO" id="GO:0005777">
    <property type="term" value="C:peroxisome"/>
    <property type="evidence" value="ECO:0007669"/>
    <property type="project" value="TreeGrafter"/>
</dbReference>
<accession>A0AAN6GG41</accession>
<dbReference type="InterPro" id="IPR051924">
    <property type="entry name" value="GST_Kappa/NadH"/>
</dbReference>
<dbReference type="EC" id="2.5.1.18" evidence="4"/>
<keyword evidence="8" id="KW-1185">Reference proteome</keyword>
<dbReference type="AlphaFoldDB" id="A0AAN6GG41"/>